<evidence type="ECO:0000313" key="11">
    <source>
        <dbReference type="EMBL" id="KAF2674622.1"/>
    </source>
</evidence>
<dbReference type="Proteomes" id="UP000799302">
    <property type="component" value="Unassembled WGS sequence"/>
</dbReference>
<evidence type="ECO:0000256" key="6">
    <source>
        <dbReference type="ARBA" id="ARBA00023163"/>
    </source>
</evidence>
<dbReference type="GO" id="GO:0008270">
    <property type="term" value="F:zinc ion binding"/>
    <property type="evidence" value="ECO:0007669"/>
    <property type="project" value="UniProtKB-KW"/>
</dbReference>
<dbReference type="GO" id="GO:0006357">
    <property type="term" value="P:regulation of transcription by RNA polymerase II"/>
    <property type="evidence" value="ECO:0007669"/>
    <property type="project" value="TreeGrafter"/>
</dbReference>
<evidence type="ECO:0000256" key="1">
    <source>
        <dbReference type="ARBA" id="ARBA00004123"/>
    </source>
</evidence>
<keyword evidence="4" id="KW-0862">Zinc</keyword>
<feature type="compositionally biased region" description="Polar residues" evidence="9">
    <location>
        <begin position="580"/>
        <end position="591"/>
    </location>
</feature>
<keyword evidence="12" id="KW-1185">Reference proteome</keyword>
<feature type="compositionally biased region" description="Basic and acidic residues" evidence="9">
    <location>
        <begin position="415"/>
        <end position="447"/>
    </location>
</feature>
<feature type="domain" description="C2H2-type" evidence="10">
    <location>
        <begin position="474"/>
        <end position="501"/>
    </location>
</feature>
<dbReference type="PANTHER" id="PTHR46179:SF13">
    <property type="entry name" value="C2H2-TYPE DOMAIN-CONTAINING PROTEIN"/>
    <property type="match status" value="1"/>
</dbReference>
<dbReference type="EMBL" id="MU004230">
    <property type="protein sequence ID" value="KAF2674622.1"/>
    <property type="molecule type" value="Genomic_DNA"/>
</dbReference>
<keyword evidence="2" id="KW-0479">Metal-binding</keyword>
<dbReference type="PROSITE" id="PS50157">
    <property type="entry name" value="ZINC_FINGER_C2H2_2"/>
    <property type="match status" value="1"/>
</dbReference>
<protein>
    <recommendedName>
        <fullName evidence="10">C2H2-type domain-containing protein</fullName>
    </recommendedName>
</protein>
<accession>A0A6A6UQS9</accession>
<keyword evidence="5" id="KW-0805">Transcription regulation</keyword>
<feature type="region of interest" description="Disordered" evidence="9">
    <location>
        <begin position="125"/>
        <end position="191"/>
    </location>
</feature>
<keyword evidence="7" id="KW-0539">Nucleus</keyword>
<dbReference type="AlphaFoldDB" id="A0A6A6UQS9"/>
<proteinExistence type="predicted"/>
<feature type="region of interest" description="Disordered" evidence="9">
    <location>
        <begin position="405"/>
        <end position="455"/>
    </location>
</feature>
<evidence type="ECO:0000256" key="4">
    <source>
        <dbReference type="ARBA" id="ARBA00022833"/>
    </source>
</evidence>
<evidence type="ECO:0000256" key="3">
    <source>
        <dbReference type="ARBA" id="ARBA00022771"/>
    </source>
</evidence>
<evidence type="ECO:0000256" key="9">
    <source>
        <dbReference type="SAM" id="MobiDB-lite"/>
    </source>
</evidence>
<evidence type="ECO:0000259" key="10">
    <source>
        <dbReference type="PROSITE" id="PS50157"/>
    </source>
</evidence>
<evidence type="ECO:0000256" key="7">
    <source>
        <dbReference type="ARBA" id="ARBA00023242"/>
    </source>
</evidence>
<dbReference type="InterPro" id="IPR013087">
    <property type="entry name" value="Znf_C2H2_type"/>
</dbReference>
<feature type="compositionally biased region" description="Low complexity" evidence="9">
    <location>
        <begin position="140"/>
        <end position="178"/>
    </location>
</feature>
<reference evidence="11" key="1">
    <citation type="journal article" date="2020" name="Stud. Mycol.">
        <title>101 Dothideomycetes genomes: a test case for predicting lifestyles and emergence of pathogens.</title>
        <authorList>
            <person name="Haridas S."/>
            <person name="Albert R."/>
            <person name="Binder M."/>
            <person name="Bloem J."/>
            <person name="Labutti K."/>
            <person name="Salamov A."/>
            <person name="Andreopoulos B."/>
            <person name="Baker S."/>
            <person name="Barry K."/>
            <person name="Bills G."/>
            <person name="Bluhm B."/>
            <person name="Cannon C."/>
            <person name="Castanera R."/>
            <person name="Culley D."/>
            <person name="Daum C."/>
            <person name="Ezra D."/>
            <person name="Gonzalez J."/>
            <person name="Henrissat B."/>
            <person name="Kuo A."/>
            <person name="Liang C."/>
            <person name="Lipzen A."/>
            <person name="Lutzoni F."/>
            <person name="Magnuson J."/>
            <person name="Mondo S."/>
            <person name="Nolan M."/>
            <person name="Ohm R."/>
            <person name="Pangilinan J."/>
            <person name="Park H.-J."/>
            <person name="Ramirez L."/>
            <person name="Alfaro M."/>
            <person name="Sun H."/>
            <person name="Tritt A."/>
            <person name="Yoshinaga Y."/>
            <person name="Zwiers L.-H."/>
            <person name="Turgeon B."/>
            <person name="Goodwin S."/>
            <person name="Spatafora J."/>
            <person name="Crous P."/>
            <person name="Grigoriev I."/>
        </authorList>
    </citation>
    <scope>NUCLEOTIDE SEQUENCE</scope>
    <source>
        <strain evidence="11">CBS 115976</strain>
    </source>
</reference>
<dbReference type="PROSITE" id="PS00028">
    <property type="entry name" value="ZINC_FINGER_C2H2_1"/>
    <property type="match status" value="1"/>
</dbReference>
<organism evidence="11 12">
    <name type="scientific">Microthyrium microscopicum</name>
    <dbReference type="NCBI Taxonomy" id="703497"/>
    <lineage>
        <taxon>Eukaryota</taxon>
        <taxon>Fungi</taxon>
        <taxon>Dikarya</taxon>
        <taxon>Ascomycota</taxon>
        <taxon>Pezizomycotina</taxon>
        <taxon>Dothideomycetes</taxon>
        <taxon>Dothideomycetes incertae sedis</taxon>
        <taxon>Microthyriales</taxon>
        <taxon>Microthyriaceae</taxon>
        <taxon>Microthyrium</taxon>
    </lineage>
</organism>
<name>A0A6A6UQS9_9PEZI</name>
<dbReference type="InterPro" id="IPR051061">
    <property type="entry name" value="Zinc_finger_trans_reg"/>
</dbReference>
<gene>
    <name evidence="11" type="ORF">BT63DRAFT_15980</name>
</gene>
<dbReference type="SMART" id="SM00355">
    <property type="entry name" value="ZnF_C2H2"/>
    <property type="match status" value="3"/>
</dbReference>
<keyword evidence="3 8" id="KW-0863">Zinc-finger</keyword>
<comment type="subcellular location">
    <subcellularLocation>
        <location evidence="1">Nucleus</location>
    </subcellularLocation>
</comment>
<evidence type="ECO:0000256" key="8">
    <source>
        <dbReference type="PROSITE-ProRule" id="PRU00042"/>
    </source>
</evidence>
<feature type="region of interest" description="Disordered" evidence="9">
    <location>
        <begin position="567"/>
        <end position="591"/>
    </location>
</feature>
<feature type="compositionally biased region" description="Basic and acidic residues" evidence="9">
    <location>
        <begin position="125"/>
        <end position="139"/>
    </location>
</feature>
<sequence>MSTPLSHNRRSGPRRSPPAMSFLQKSDTFSARTGLRSDLYDPLENSSFSNKRSSTSLDDFFLQDRADLQATRQERVAKYLKDVDETIQGNSPDAGLSMLNNQQVYAASTIVTSAIVPGPMAIDEKKASLPEPDHHHDSDSGLGSSIDTPQQDTRSLSSTLSSSRTSRSAITSSYSSESHNPQNKAKLSTEAEKQIRERILQPILEDESLQDFHPLINSIPSQVSAKFIASLRDLEKTLLYETPVSLRTYLSACAVAYYSGRDVKRFSSSASSFIKFWEFSIDCLHTTVDFLKDADQRRPSDRPYTNNYFLDLVDQIRRYAEIMRRTREKQENGEELDEMDFSPYVSSTPVTSPHSLNQMTHVSQSSHRDLLALYHTLFPQSPCNRMARGTTCLHTLSDEQVTIRGGLSSNGRPAELVRQKDGKSIPLISDEHRDGLDDTMSLKRYHDDDDSDDDDVLRSMARRRKSDKAGDVMHVCSCCKKEFKRPCDLTKHEKTHSRPFKCSEPSCRYHDLGWPTEKERDRHVNDKHSSAPKMYSCKFPPCSYSSKRESNCKQHMEKAHNWTYVRSKSNGRKKGDGSVSVATPSTPMTPLDATPTSGYTPGSNFAQSPWWPTDNGAGYPDQAMQGFETYGSTNRRDSITTAATNFTLSSGFSPEQFQASMNTAPPSENMGLSPDLFTNAGMDMDYGTLDSITYQQPTPALSVNDFGFNLNSFQAIEGAQNSYPQQPQQISPSGAGDMTLYSPEEAIQDEGFGDNFNLNDDFLLFPAASTSGAMMGSATSNWFPDINGANDQFDPLQYDSGSMFNQ</sequence>
<dbReference type="PANTHER" id="PTHR46179">
    <property type="entry name" value="ZINC FINGER PROTEIN"/>
    <property type="match status" value="1"/>
</dbReference>
<dbReference type="GO" id="GO:0005634">
    <property type="term" value="C:nucleus"/>
    <property type="evidence" value="ECO:0007669"/>
    <property type="project" value="UniProtKB-SubCell"/>
</dbReference>
<feature type="region of interest" description="Disordered" evidence="9">
    <location>
        <begin position="1"/>
        <end position="26"/>
    </location>
</feature>
<dbReference type="OrthoDB" id="9368434at2759"/>
<keyword evidence="6" id="KW-0804">Transcription</keyword>
<evidence type="ECO:0000256" key="2">
    <source>
        <dbReference type="ARBA" id="ARBA00022723"/>
    </source>
</evidence>
<evidence type="ECO:0000256" key="5">
    <source>
        <dbReference type="ARBA" id="ARBA00023015"/>
    </source>
</evidence>
<evidence type="ECO:0000313" key="12">
    <source>
        <dbReference type="Proteomes" id="UP000799302"/>
    </source>
</evidence>